<dbReference type="PROSITE" id="PS00455">
    <property type="entry name" value="AMP_BINDING"/>
    <property type="match status" value="1"/>
</dbReference>
<dbReference type="EMBL" id="JAEKNR010000216">
    <property type="protein sequence ID" value="MBJ7600666.1"/>
    <property type="molecule type" value="Genomic_DNA"/>
</dbReference>
<dbReference type="SUPFAM" id="SSF56801">
    <property type="entry name" value="Acetyl-CoA synthetase-like"/>
    <property type="match status" value="1"/>
</dbReference>
<dbReference type="PANTHER" id="PTHR43767:SF1">
    <property type="entry name" value="NONRIBOSOMAL PEPTIDE SYNTHASE PES1 (EUROFUNG)-RELATED"/>
    <property type="match status" value="1"/>
</dbReference>
<dbReference type="Gene3D" id="3.40.50.12780">
    <property type="entry name" value="N-terminal domain of ligase-like"/>
    <property type="match status" value="1"/>
</dbReference>
<proteinExistence type="predicted"/>
<evidence type="ECO:0000259" key="2">
    <source>
        <dbReference type="Pfam" id="PF13193"/>
    </source>
</evidence>
<dbReference type="Pfam" id="PF00501">
    <property type="entry name" value="AMP-binding"/>
    <property type="match status" value="1"/>
</dbReference>
<dbReference type="Proteomes" id="UP000612893">
    <property type="component" value="Unassembled WGS sequence"/>
</dbReference>
<name>A0A934N9N9_9BACT</name>
<dbReference type="InterPro" id="IPR025110">
    <property type="entry name" value="AMP-bd_C"/>
</dbReference>
<dbReference type="Pfam" id="PF13193">
    <property type="entry name" value="AMP-binding_C"/>
    <property type="match status" value="1"/>
</dbReference>
<gene>
    <name evidence="3" type="ORF">JF922_21680</name>
</gene>
<keyword evidence="3" id="KW-0436">Ligase</keyword>
<evidence type="ECO:0000313" key="3">
    <source>
        <dbReference type="EMBL" id="MBJ7600666.1"/>
    </source>
</evidence>
<organism evidence="3 4">
    <name type="scientific">Candidatus Nephthysia bennettiae</name>
    <dbReference type="NCBI Taxonomy" id="3127016"/>
    <lineage>
        <taxon>Bacteria</taxon>
        <taxon>Bacillati</taxon>
        <taxon>Candidatus Dormiibacterota</taxon>
        <taxon>Candidatus Dormibacteria</taxon>
        <taxon>Candidatus Dormibacterales</taxon>
        <taxon>Candidatus Dormibacteraceae</taxon>
        <taxon>Candidatus Nephthysia</taxon>
    </lineage>
</organism>
<dbReference type="InterPro" id="IPR045851">
    <property type="entry name" value="AMP-bd_C_sf"/>
</dbReference>
<dbReference type="InterPro" id="IPR020845">
    <property type="entry name" value="AMP-binding_CS"/>
</dbReference>
<dbReference type="InterPro" id="IPR000873">
    <property type="entry name" value="AMP-dep_synth/lig_dom"/>
</dbReference>
<comment type="caution">
    <text evidence="3">The sequence shown here is derived from an EMBL/GenBank/DDBJ whole genome shotgun (WGS) entry which is preliminary data.</text>
</comment>
<dbReference type="GO" id="GO:0016878">
    <property type="term" value="F:acid-thiol ligase activity"/>
    <property type="evidence" value="ECO:0007669"/>
    <property type="project" value="UniProtKB-ARBA"/>
</dbReference>
<dbReference type="Gene3D" id="3.30.300.30">
    <property type="match status" value="1"/>
</dbReference>
<feature type="domain" description="AMP-dependent synthetase/ligase" evidence="1">
    <location>
        <begin position="31"/>
        <end position="388"/>
    </location>
</feature>
<dbReference type="AlphaFoldDB" id="A0A934N9N9"/>
<dbReference type="InterPro" id="IPR050237">
    <property type="entry name" value="ATP-dep_AMP-bd_enzyme"/>
</dbReference>
<feature type="domain" description="AMP-binding enzyme C-terminal" evidence="2">
    <location>
        <begin position="438"/>
        <end position="516"/>
    </location>
</feature>
<evidence type="ECO:0000259" key="1">
    <source>
        <dbReference type="Pfam" id="PF00501"/>
    </source>
</evidence>
<dbReference type="RefSeq" id="WP_338204595.1">
    <property type="nucleotide sequence ID" value="NZ_JAEKNR010000216.1"/>
</dbReference>
<dbReference type="InterPro" id="IPR042099">
    <property type="entry name" value="ANL_N_sf"/>
</dbReference>
<sequence length="545" mass="59202">MTVASVPETFAETMAAIEREELPPNLGTLLDDAAARFGDRPLWVPIQEPGAALSFSAFAEWTGRCVSFLESWGVGPGSHVAVMLPNVAAFPITWLAIARLGAVLVPVNNHNTAHELAQVLDASDAEFLVIDRAQLGVFSEIPAGKLRIGPGRVAVHGGSATGGELDWLTSVAPAPVAVGRGRDIDPDRLLSIQFTSGSTGLPKGCMLSQRYWVTIGRVRAAHGLPSERFLADMPLHYMGGQWRFLMALWSGATAFVAGRPSLSQFLDRLLSQGLQFCVVNNAMAKLPHDPRYAGLNLRWVGSVALQKELQEPFERRLGAPIRELYGTTETGSTLHVPAAATEMVGSGACGLPVAFRECMVAGPGGEPLPAGETGELWVAGPDILHGYYKRPDADAQVRRGRWFRTGDLARQDRDGYFYIAGRIKDVIRRAGENIAAAEVEAALNAMPEVLEAAAVPVPDTVRGEEVKVYIALSPGLLPAELPPDRILEHCRTRLARFKLPRYLEFVDRMPRTGSDKIAKPELIARRADLREGSFDFVDGIWRQPR</sequence>
<dbReference type="PANTHER" id="PTHR43767">
    <property type="entry name" value="LONG-CHAIN-FATTY-ACID--COA LIGASE"/>
    <property type="match status" value="1"/>
</dbReference>
<protein>
    <submittedName>
        <fullName evidence="3">Acyl--CoA ligase</fullName>
    </submittedName>
</protein>
<keyword evidence="4" id="KW-1185">Reference proteome</keyword>
<evidence type="ECO:0000313" key="4">
    <source>
        <dbReference type="Proteomes" id="UP000612893"/>
    </source>
</evidence>
<reference evidence="3" key="1">
    <citation type="submission" date="2020-10" db="EMBL/GenBank/DDBJ databases">
        <title>Ca. Dormibacterota MAGs.</title>
        <authorList>
            <person name="Montgomery K."/>
        </authorList>
    </citation>
    <scope>NUCLEOTIDE SEQUENCE [LARGE SCALE GENOMIC DNA]</scope>
    <source>
        <strain evidence="3">SC8812_S17_10</strain>
    </source>
</reference>
<accession>A0A934N9N9</accession>